<dbReference type="Pfam" id="PF03480">
    <property type="entry name" value="DctP"/>
    <property type="match status" value="1"/>
</dbReference>
<dbReference type="PANTHER" id="PTHR33376">
    <property type="match status" value="1"/>
</dbReference>
<dbReference type="EMBL" id="CP119391">
    <property type="protein sequence ID" value="WNK19770.1"/>
    <property type="molecule type" value="Genomic_DNA"/>
</dbReference>
<name>A0ABY9YY14_9GAMM</name>
<dbReference type="Gene3D" id="3.40.190.170">
    <property type="entry name" value="Bacterial extracellular solute-binding protein, family 7"/>
    <property type="match status" value="1"/>
</dbReference>
<sequence length="178" mass="19264">MMTTTTRLTRHCCTALLILGLGTPLLADAESLRFSGNFPNDHSSSKAMEVFKEELASRTNGNLTAQLFPNMQLGGASENVDQVSSGSIAGTWIGPAYLSRIVPELEVLSLPFAFDSREDAFRVIDGEVGKMLDEKLAEKNWFFVVSCGFGLIEQAPHRAANQVDHGDEVGFVPVTPCA</sequence>
<feature type="signal peptide" evidence="2">
    <location>
        <begin position="1"/>
        <end position="29"/>
    </location>
</feature>
<dbReference type="InterPro" id="IPR038404">
    <property type="entry name" value="TRAP_DctP_sf"/>
</dbReference>
<evidence type="ECO:0000256" key="2">
    <source>
        <dbReference type="SAM" id="SignalP"/>
    </source>
</evidence>
<dbReference type="RefSeq" id="WP_311883197.1">
    <property type="nucleotide sequence ID" value="NZ_CP119391.1"/>
</dbReference>
<protein>
    <submittedName>
        <fullName evidence="3">TRAP transporter substrate-binding protein DctP</fullName>
    </submittedName>
</protein>
<dbReference type="Proteomes" id="UP001301869">
    <property type="component" value="Chromosome"/>
</dbReference>
<keyword evidence="1 2" id="KW-0732">Signal</keyword>
<gene>
    <name evidence="3" type="primary">dctP</name>
    <name evidence="3" type="ORF">P1P91_13180</name>
</gene>
<dbReference type="NCBIfam" id="NF037995">
    <property type="entry name" value="TRAP_S1"/>
    <property type="match status" value="1"/>
</dbReference>
<dbReference type="InterPro" id="IPR018389">
    <property type="entry name" value="DctP_fam"/>
</dbReference>
<organism evidence="3 4">
    <name type="scientific">Halomonas piscis</name>
    <dbReference type="NCBI Taxonomy" id="3031727"/>
    <lineage>
        <taxon>Bacteria</taxon>
        <taxon>Pseudomonadati</taxon>
        <taxon>Pseudomonadota</taxon>
        <taxon>Gammaproteobacteria</taxon>
        <taxon>Oceanospirillales</taxon>
        <taxon>Halomonadaceae</taxon>
        <taxon>Halomonas</taxon>
    </lineage>
</organism>
<reference evidence="3 4" key="1">
    <citation type="submission" date="2023-03" db="EMBL/GenBank/DDBJ databases">
        <title>Halomonas sp. nov., isolated from Korean tranditional fermented seafood 'Jeotgal'.</title>
        <authorList>
            <person name="Kim B."/>
            <person name="Shin N.-R."/>
        </authorList>
    </citation>
    <scope>NUCLEOTIDE SEQUENCE [LARGE SCALE GENOMIC DNA]</scope>
    <source>
        <strain evidence="3 4">SG2L-4</strain>
    </source>
</reference>
<dbReference type="PANTHER" id="PTHR33376:SF4">
    <property type="entry name" value="SIALIC ACID-BINDING PERIPLASMIC PROTEIN SIAP"/>
    <property type="match status" value="1"/>
</dbReference>
<evidence type="ECO:0000313" key="3">
    <source>
        <dbReference type="EMBL" id="WNK19770.1"/>
    </source>
</evidence>
<accession>A0ABY9YY14</accession>
<feature type="chain" id="PRO_5046488146" evidence="2">
    <location>
        <begin position="30"/>
        <end position="178"/>
    </location>
</feature>
<proteinExistence type="predicted"/>
<evidence type="ECO:0000313" key="4">
    <source>
        <dbReference type="Proteomes" id="UP001301869"/>
    </source>
</evidence>
<keyword evidence="4" id="KW-1185">Reference proteome</keyword>
<evidence type="ECO:0000256" key="1">
    <source>
        <dbReference type="ARBA" id="ARBA00022729"/>
    </source>
</evidence>